<keyword evidence="2" id="KW-0274">FAD</keyword>
<dbReference type="GO" id="GO:0004497">
    <property type="term" value="F:monooxygenase activity"/>
    <property type="evidence" value="ECO:0007669"/>
    <property type="project" value="UniProtKB-KW"/>
</dbReference>
<gene>
    <name evidence="5" type="ORF">FRX48_00263</name>
</gene>
<protein>
    <submittedName>
        <fullName evidence="5">Tetracycline resistance from transposon</fullName>
    </submittedName>
</protein>
<proteinExistence type="predicted"/>
<evidence type="ECO:0000313" key="5">
    <source>
        <dbReference type="EMBL" id="KAA6415547.1"/>
    </source>
</evidence>
<dbReference type="EMBL" id="VXIT01000001">
    <property type="protein sequence ID" value="KAA6415547.1"/>
    <property type="molecule type" value="Genomic_DNA"/>
</dbReference>
<dbReference type="InterPro" id="IPR036188">
    <property type="entry name" value="FAD/NAD-bd_sf"/>
</dbReference>
<organism evidence="5 6">
    <name type="scientific">Lasallia pustulata</name>
    <dbReference type="NCBI Taxonomy" id="136370"/>
    <lineage>
        <taxon>Eukaryota</taxon>
        <taxon>Fungi</taxon>
        <taxon>Dikarya</taxon>
        <taxon>Ascomycota</taxon>
        <taxon>Pezizomycotina</taxon>
        <taxon>Lecanoromycetes</taxon>
        <taxon>OSLEUM clade</taxon>
        <taxon>Umbilicariomycetidae</taxon>
        <taxon>Umbilicariales</taxon>
        <taxon>Umbilicariaceae</taxon>
        <taxon>Lasallia</taxon>
    </lineage>
</organism>
<evidence type="ECO:0000256" key="4">
    <source>
        <dbReference type="ARBA" id="ARBA00023033"/>
    </source>
</evidence>
<dbReference type="PANTHER" id="PTHR46972:SF1">
    <property type="entry name" value="FAD DEPENDENT OXIDOREDUCTASE DOMAIN-CONTAINING PROTEIN"/>
    <property type="match status" value="1"/>
</dbReference>
<name>A0A5M8Q2F1_9LECA</name>
<accession>A0A5M8Q2F1</accession>
<keyword evidence="4" id="KW-0503">Monooxygenase</keyword>
<dbReference type="SUPFAM" id="SSF51905">
    <property type="entry name" value="FAD/NAD(P)-binding domain"/>
    <property type="match status" value="1"/>
</dbReference>
<evidence type="ECO:0000256" key="2">
    <source>
        <dbReference type="ARBA" id="ARBA00022827"/>
    </source>
</evidence>
<sequence>MVCDILGGEPVLPWSAINPPKNKKTLPISSPSNTSHNHAQPLIAIIGSGLAGVTLARFLHLGFIPVTVFEREPTPTSGTQGGSLDLHTEMGLRALREAGL</sequence>
<dbReference type="Gene3D" id="3.50.50.60">
    <property type="entry name" value="FAD/NAD(P)-binding domain"/>
    <property type="match status" value="1"/>
</dbReference>
<evidence type="ECO:0000256" key="3">
    <source>
        <dbReference type="ARBA" id="ARBA00023002"/>
    </source>
</evidence>
<dbReference type="AlphaFoldDB" id="A0A5M8Q2F1"/>
<dbReference type="OrthoDB" id="2431938at2759"/>
<evidence type="ECO:0000313" key="6">
    <source>
        <dbReference type="Proteomes" id="UP000324767"/>
    </source>
</evidence>
<evidence type="ECO:0000256" key="1">
    <source>
        <dbReference type="ARBA" id="ARBA00022630"/>
    </source>
</evidence>
<keyword evidence="1" id="KW-0285">Flavoprotein</keyword>
<reference evidence="5 6" key="1">
    <citation type="submission" date="2019-09" db="EMBL/GenBank/DDBJ databases">
        <title>The hologenome of the rock-dwelling lichen Lasallia pustulata.</title>
        <authorList>
            <person name="Greshake Tzovaras B."/>
            <person name="Segers F."/>
            <person name="Bicker A."/>
            <person name="Dal Grande F."/>
            <person name="Otte J."/>
            <person name="Hankeln T."/>
            <person name="Schmitt I."/>
            <person name="Ebersberger I."/>
        </authorList>
    </citation>
    <scope>NUCLEOTIDE SEQUENCE [LARGE SCALE GENOMIC DNA]</scope>
    <source>
        <strain evidence="5">A1-1</strain>
    </source>
</reference>
<keyword evidence="3" id="KW-0560">Oxidoreductase</keyword>
<dbReference type="PANTHER" id="PTHR46972">
    <property type="entry name" value="MONOOXYGENASE ASQM-RELATED"/>
    <property type="match status" value="1"/>
</dbReference>
<comment type="caution">
    <text evidence="5">The sequence shown here is derived from an EMBL/GenBank/DDBJ whole genome shotgun (WGS) entry which is preliminary data.</text>
</comment>
<dbReference type="Proteomes" id="UP000324767">
    <property type="component" value="Unassembled WGS sequence"/>
</dbReference>